<dbReference type="Proteomes" id="UP001141253">
    <property type="component" value="Chromosome 1"/>
</dbReference>
<reference evidence="1" key="2">
    <citation type="journal article" date="2023" name="Int. J. Mol. Sci.">
        <title>De Novo Assembly and Annotation of 11 Diverse Shrub Willow (Salix) Genomes Reveals Novel Gene Organization in Sex-Linked Regions.</title>
        <authorList>
            <person name="Hyden B."/>
            <person name="Feng K."/>
            <person name="Yates T.B."/>
            <person name="Jawdy S."/>
            <person name="Cereghino C."/>
            <person name="Smart L.B."/>
            <person name="Muchero W."/>
        </authorList>
    </citation>
    <scope>NUCLEOTIDE SEQUENCE</scope>
    <source>
        <tissue evidence="1">Shoot tip</tissue>
    </source>
</reference>
<protein>
    <submittedName>
        <fullName evidence="1">Uncharacterized protein</fullName>
    </submittedName>
</protein>
<name>A0ABQ9C3K7_9ROSI</name>
<sequence length="66" mass="8202">MKSSAMTRVEKKYKLYEDRDEITEDTTVFPGCDYNQWLITERQRNYKSSFHVIMRFYFVRNLIVYF</sequence>
<evidence type="ECO:0000313" key="2">
    <source>
        <dbReference type="Proteomes" id="UP001141253"/>
    </source>
</evidence>
<accession>A0ABQ9C3K7</accession>
<gene>
    <name evidence="1" type="ORF">OIU77_022210</name>
</gene>
<reference evidence="1" key="1">
    <citation type="submission" date="2022-10" db="EMBL/GenBank/DDBJ databases">
        <authorList>
            <person name="Hyden B.L."/>
            <person name="Feng K."/>
            <person name="Yates T."/>
            <person name="Jawdy S."/>
            <person name="Smart L.B."/>
            <person name="Muchero W."/>
        </authorList>
    </citation>
    <scope>NUCLEOTIDE SEQUENCE</scope>
    <source>
        <tissue evidence="1">Shoot tip</tissue>
    </source>
</reference>
<keyword evidence="2" id="KW-1185">Reference proteome</keyword>
<comment type="caution">
    <text evidence="1">The sequence shown here is derived from an EMBL/GenBank/DDBJ whole genome shotgun (WGS) entry which is preliminary data.</text>
</comment>
<dbReference type="EMBL" id="JAPFFI010000005">
    <property type="protein sequence ID" value="KAJ6392668.1"/>
    <property type="molecule type" value="Genomic_DNA"/>
</dbReference>
<organism evidence="1 2">
    <name type="scientific">Salix suchowensis</name>
    <dbReference type="NCBI Taxonomy" id="1278906"/>
    <lineage>
        <taxon>Eukaryota</taxon>
        <taxon>Viridiplantae</taxon>
        <taxon>Streptophyta</taxon>
        <taxon>Embryophyta</taxon>
        <taxon>Tracheophyta</taxon>
        <taxon>Spermatophyta</taxon>
        <taxon>Magnoliopsida</taxon>
        <taxon>eudicotyledons</taxon>
        <taxon>Gunneridae</taxon>
        <taxon>Pentapetalae</taxon>
        <taxon>rosids</taxon>
        <taxon>fabids</taxon>
        <taxon>Malpighiales</taxon>
        <taxon>Salicaceae</taxon>
        <taxon>Saliceae</taxon>
        <taxon>Salix</taxon>
    </lineage>
</organism>
<evidence type="ECO:0000313" key="1">
    <source>
        <dbReference type="EMBL" id="KAJ6392668.1"/>
    </source>
</evidence>
<proteinExistence type="predicted"/>